<protein>
    <submittedName>
        <fullName evidence="5">Glutamine synthetase III</fullName>
    </submittedName>
</protein>
<comment type="similarity">
    <text evidence="1 2">Belongs to the glutamine synthetase family.</text>
</comment>
<sequence length="728" mass="79104">MPHSSSGGTMAKAQAPDTSSISRLDQIKISQYFGCNTFSERTMRERLQKDVYKAYRQALKRGEALSPEVAKSVALAMKEWALEQGCTHFTHWFLPMTGATAEKHDAFITWDEPGVVIERFSGSQLIQGEPDASSFPSGGLRATFEARGYTAWDPASPAFIMEGPLGKTLCIPTAFVGYHGEALDHKVPLLRSMGVVSIAAKNALKHFGINAESVVAQCGPEQEYFAVDIDLAQQRPDLMFANRTLQGARPPKGQEMEDHYFGSIKARVLGFMQDVELECFKLGIPAKTRHNEVAPNQFEIAPIYEAANLASDHNQLLMEILKSVGERHSLAILLHEKPFAGVNGSGKHVNWSIATDEGQNLLEPGNTPEENLQFLYFLSATLKAIHTHGGLLRASIAFAGNDHRLGANEAPPAIMSAFLGAQLNHILDAIEKGAAADASSQKIIDLGIGNLPRIEKDATDRNRTSPFAFTGNKFEFRAVGSSQPIALPLTVINAAVAEALDDLNARLEAELKAGKEHKAAVLSVVRQAIQETKAIRFEGNGYSDEWKAEAERRGLPHAKDTVAALHIWEEAAVKAVLAKPGILSEGEQESRLHIRHEEYQKVIAIETQVLRQMAETQILPSVTADLGARADSLGKLAAAGISVPETLKAALQTQAALAGEAQARLAAMKAALAKAEALEDLHARTEAFGNEVNQSKHALREVLDALEDACDADLWPLPKYWQLLSPLV</sequence>
<evidence type="ECO:0000259" key="4">
    <source>
        <dbReference type="PROSITE" id="PS51987"/>
    </source>
</evidence>
<evidence type="ECO:0000256" key="1">
    <source>
        <dbReference type="PROSITE-ProRule" id="PRU01330"/>
    </source>
</evidence>
<dbReference type="Pfam" id="PF18318">
    <property type="entry name" value="Gln-synt_C-ter"/>
    <property type="match status" value="1"/>
</dbReference>
<dbReference type="EMBL" id="JADKCH010000002">
    <property type="protein sequence ID" value="MBK8571837.1"/>
    <property type="molecule type" value="Genomic_DNA"/>
</dbReference>
<evidence type="ECO:0000313" key="5">
    <source>
        <dbReference type="EMBL" id="MBK8571837.1"/>
    </source>
</evidence>
<dbReference type="Gene3D" id="3.30.590.10">
    <property type="entry name" value="Glutamine synthetase/guanido kinase, catalytic domain"/>
    <property type="match status" value="1"/>
</dbReference>
<dbReference type="Gene3D" id="1.20.120.1560">
    <property type="match status" value="1"/>
</dbReference>
<organism evidence="5 6">
    <name type="scientific">Candidatus Geothrix odensensis</name>
    <dbReference type="NCBI Taxonomy" id="2954440"/>
    <lineage>
        <taxon>Bacteria</taxon>
        <taxon>Pseudomonadati</taxon>
        <taxon>Acidobacteriota</taxon>
        <taxon>Holophagae</taxon>
        <taxon>Holophagales</taxon>
        <taxon>Holophagaceae</taxon>
        <taxon>Geothrix</taxon>
    </lineage>
</organism>
<dbReference type="PROSITE" id="PS51987">
    <property type="entry name" value="GS_CATALYTIC"/>
    <property type="match status" value="1"/>
</dbReference>
<dbReference type="InterPro" id="IPR022147">
    <property type="entry name" value="GSIII_N"/>
</dbReference>
<dbReference type="InterPro" id="IPR008147">
    <property type="entry name" value="Gln_synt_N"/>
</dbReference>
<dbReference type="AlphaFoldDB" id="A0A936K6Y0"/>
<dbReference type="InterPro" id="IPR014746">
    <property type="entry name" value="Gln_synth/guanido_kin_cat_dom"/>
</dbReference>
<dbReference type="Proteomes" id="UP000709959">
    <property type="component" value="Unassembled WGS sequence"/>
</dbReference>
<dbReference type="SMART" id="SM01230">
    <property type="entry name" value="Gln-synt_C"/>
    <property type="match status" value="1"/>
</dbReference>
<evidence type="ECO:0000259" key="3">
    <source>
        <dbReference type="PROSITE" id="PS51986"/>
    </source>
</evidence>
<accession>A0A936K6Y0</accession>
<dbReference type="PANTHER" id="PTHR42974:SF1">
    <property type="entry name" value="TYPE-3 GLUTAMINE SYNTHETASE"/>
    <property type="match status" value="1"/>
</dbReference>
<gene>
    <name evidence="5" type="ORF">IPN91_04140</name>
</gene>
<reference evidence="5 6" key="1">
    <citation type="submission" date="2020-10" db="EMBL/GenBank/DDBJ databases">
        <title>Connecting structure to function with the recovery of over 1000 high-quality activated sludge metagenome-assembled genomes encoding full-length rRNA genes using long-read sequencing.</title>
        <authorList>
            <person name="Singleton C.M."/>
            <person name="Petriglieri F."/>
            <person name="Kristensen J.M."/>
            <person name="Kirkegaard R.H."/>
            <person name="Michaelsen T.Y."/>
            <person name="Andersen M.H."/>
            <person name="Karst S.M."/>
            <person name="Dueholm M.S."/>
            <person name="Nielsen P.H."/>
            <person name="Albertsen M."/>
        </authorList>
    </citation>
    <scope>NUCLEOTIDE SEQUENCE [LARGE SCALE GENOMIC DNA]</scope>
    <source>
        <strain evidence="5">OdNE_18-Q3-R46-58_MAXAC.008</strain>
    </source>
</reference>
<dbReference type="Pfam" id="PF12437">
    <property type="entry name" value="GSIII_N"/>
    <property type="match status" value="1"/>
</dbReference>
<feature type="domain" description="GS catalytic" evidence="4">
    <location>
        <begin position="196"/>
        <end position="618"/>
    </location>
</feature>
<dbReference type="PANTHER" id="PTHR42974">
    <property type="entry name" value="GLUTAMINE SYNTHETASE"/>
    <property type="match status" value="1"/>
</dbReference>
<evidence type="ECO:0000313" key="6">
    <source>
        <dbReference type="Proteomes" id="UP000709959"/>
    </source>
</evidence>
<dbReference type="InterPro" id="IPR052725">
    <property type="entry name" value="GS_Type-3"/>
</dbReference>
<dbReference type="SUPFAM" id="SSF55931">
    <property type="entry name" value="Glutamine synthetase/guanido kinase"/>
    <property type="match status" value="1"/>
</dbReference>
<evidence type="ECO:0000256" key="2">
    <source>
        <dbReference type="RuleBase" id="RU000384"/>
    </source>
</evidence>
<feature type="domain" description="GS beta-grasp" evidence="3">
    <location>
        <begin position="87"/>
        <end position="180"/>
    </location>
</feature>
<dbReference type="InterPro" id="IPR040577">
    <property type="entry name" value="Gln-synt_C"/>
</dbReference>
<dbReference type="InterPro" id="IPR008146">
    <property type="entry name" value="Gln_synth_cat_dom"/>
</dbReference>
<dbReference type="InterPro" id="IPR027303">
    <property type="entry name" value="Gln_synth_gly_rich_site"/>
</dbReference>
<dbReference type="PROSITE" id="PS51986">
    <property type="entry name" value="GS_BETA_GRASP"/>
    <property type="match status" value="1"/>
</dbReference>
<name>A0A936K6Y0_9BACT</name>
<comment type="caution">
    <text evidence="5">The sequence shown here is derived from an EMBL/GenBank/DDBJ whole genome shotgun (WGS) entry which is preliminary data.</text>
</comment>
<proteinExistence type="inferred from homology"/>
<dbReference type="GO" id="GO:0004356">
    <property type="term" value="F:glutamine synthetase activity"/>
    <property type="evidence" value="ECO:0007669"/>
    <property type="project" value="InterPro"/>
</dbReference>
<dbReference type="GO" id="GO:0006542">
    <property type="term" value="P:glutamine biosynthetic process"/>
    <property type="evidence" value="ECO:0007669"/>
    <property type="project" value="InterPro"/>
</dbReference>
<dbReference type="Pfam" id="PF00120">
    <property type="entry name" value="Gln-synt_C"/>
    <property type="match status" value="1"/>
</dbReference>
<dbReference type="PROSITE" id="PS00181">
    <property type="entry name" value="GLNA_ATP"/>
    <property type="match status" value="1"/>
</dbReference>